<comment type="caution">
    <text evidence="2">The sequence shown here is derived from an EMBL/GenBank/DDBJ whole genome shotgun (WGS) entry which is preliminary data.</text>
</comment>
<sequence length="499" mass="54652">MSEISMAGVSVGCRVRLINLQKSDLNGCTAVVVSLGDRVAVELENDQRIAVRPQNLEVLEADGELDELAVGSRVMIRGLQNRPDLNSRHGTIVSPKTSNGRWGVGIGPQKLAISESNLLQLPCPPHLGAPATRASLHRQDLILLHLAARSPDPSSIAMAEDRAELQAACCLRQKLLFTWGVLPSDPRSCVNLALAPTLVFGMLAAGLELREADLKVHCIGATPDFEGCADWSGLGELLAAAGFIRPRVVEITYFGNQDNFVLPQGVRTWSMMQKSTRSTAPKVRIRQFDELYHAKERETPDVALLCHPGFDNYKELWHPTLGILFRLNVPLIVAGHTNFLVPTHDALAHQDLGLIGLGANLLRPQIWNPFCQAYEDRTKGSLLATPGQEHNHCNLGLISICRGGDLKPFEEVEAFFEVVDYVAVSTQGFLPFEALGPQLQSTFLRLKYPHMSDAARAAAVQLLRDLTQGTLQCRSAGELVTLLEQRGVGQHYARGRGNW</sequence>
<dbReference type="EMBL" id="CAMXCT010001557">
    <property type="protein sequence ID" value="CAI3991165.1"/>
    <property type="molecule type" value="Genomic_DNA"/>
</dbReference>
<dbReference type="EMBL" id="CAMXCT020001557">
    <property type="protein sequence ID" value="CAL1144540.1"/>
    <property type="molecule type" value="Genomic_DNA"/>
</dbReference>
<proteinExistence type="predicted"/>
<gene>
    <name evidence="2" type="ORF">C1SCF055_LOCUS18095</name>
</gene>
<dbReference type="EMBL" id="CAMXCT030001557">
    <property type="protein sequence ID" value="CAL4778477.1"/>
    <property type="molecule type" value="Genomic_DNA"/>
</dbReference>
<name>A0A9P1CGR2_9DINO</name>
<evidence type="ECO:0000259" key="1">
    <source>
        <dbReference type="Pfam" id="PF20179"/>
    </source>
</evidence>
<protein>
    <recommendedName>
        <fullName evidence="1">Mitochondrial splicing suppressor 51-like C-terminal domain-containing protein</fullName>
    </recommendedName>
</protein>
<keyword evidence="4" id="KW-1185">Reference proteome</keyword>
<feature type="domain" description="Mitochondrial splicing suppressor 51-like C-terminal" evidence="1">
    <location>
        <begin position="205"/>
        <end position="338"/>
    </location>
</feature>
<accession>A0A9P1CGR2</accession>
<reference evidence="2" key="1">
    <citation type="submission" date="2022-10" db="EMBL/GenBank/DDBJ databases">
        <authorList>
            <person name="Chen Y."/>
            <person name="Dougan E. K."/>
            <person name="Chan C."/>
            <person name="Rhodes N."/>
            <person name="Thang M."/>
        </authorList>
    </citation>
    <scope>NUCLEOTIDE SEQUENCE</scope>
</reference>
<evidence type="ECO:0000313" key="4">
    <source>
        <dbReference type="Proteomes" id="UP001152797"/>
    </source>
</evidence>
<dbReference type="Pfam" id="PF20179">
    <property type="entry name" value="MSS51_C"/>
    <property type="match status" value="1"/>
</dbReference>
<dbReference type="InterPro" id="IPR046824">
    <property type="entry name" value="Mss51-like_C"/>
</dbReference>
<organism evidence="2">
    <name type="scientific">Cladocopium goreaui</name>
    <dbReference type="NCBI Taxonomy" id="2562237"/>
    <lineage>
        <taxon>Eukaryota</taxon>
        <taxon>Sar</taxon>
        <taxon>Alveolata</taxon>
        <taxon>Dinophyceae</taxon>
        <taxon>Suessiales</taxon>
        <taxon>Symbiodiniaceae</taxon>
        <taxon>Cladocopium</taxon>
    </lineage>
</organism>
<dbReference type="AlphaFoldDB" id="A0A9P1CGR2"/>
<evidence type="ECO:0000313" key="2">
    <source>
        <dbReference type="EMBL" id="CAI3991165.1"/>
    </source>
</evidence>
<reference evidence="3" key="2">
    <citation type="submission" date="2024-04" db="EMBL/GenBank/DDBJ databases">
        <authorList>
            <person name="Chen Y."/>
            <person name="Shah S."/>
            <person name="Dougan E. K."/>
            <person name="Thang M."/>
            <person name="Chan C."/>
        </authorList>
    </citation>
    <scope>NUCLEOTIDE SEQUENCE [LARGE SCALE GENOMIC DNA]</scope>
</reference>
<dbReference type="Proteomes" id="UP001152797">
    <property type="component" value="Unassembled WGS sequence"/>
</dbReference>
<evidence type="ECO:0000313" key="3">
    <source>
        <dbReference type="EMBL" id="CAL1144540.1"/>
    </source>
</evidence>